<gene>
    <name evidence="1" type="ORF">ENR64_10590</name>
</gene>
<accession>A0A7C3KFQ6</accession>
<sequence>MGWEPCYAGLNDILHSLQKAISKDRPLAQVVHTANFFRQTTRAIAFGNLRLTSPVPSVNEQSADLFPLNIWLANHSTSTRITLRGL</sequence>
<reference evidence="1" key="1">
    <citation type="journal article" date="2020" name="mSystems">
        <title>Genome- and Community-Level Interaction Insights into Carbon Utilization and Element Cycling Functions of Hydrothermarchaeota in Hydrothermal Sediment.</title>
        <authorList>
            <person name="Zhou Z."/>
            <person name="Liu Y."/>
            <person name="Xu W."/>
            <person name="Pan J."/>
            <person name="Luo Z.H."/>
            <person name="Li M."/>
        </authorList>
    </citation>
    <scope>NUCLEOTIDE SEQUENCE [LARGE SCALE GENOMIC DNA]</scope>
    <source>
        <strain evidence="1">SpSt-418</strain>
    </source>
</reference>
<organism evidence="1">
    <name type="scientific">Oscillatoriales cyanobacterium SpSt-418</name>
    <dbReference type="NCBI Taxonomy" id="2282169"/>
    <lineage>
        <taxon>Bacteria</taxon>
        <taxon>Bacillati</taxon>
        <taxon>Cyanobacteriota</taxon>
        <taxon>Cyanophyceae</taxon>
        <taxon>Oscillatoriophycideae</taxon>
        <taxon>Oscillatoriales</taxon>
    </lineage>
</organism>
<evidence type="ECO:0000313" key="1">
    <source>
        <dbReference type="EMBL" id="HFM98182.1"/>
    </source>
</evidence>
<dbReference type="EMBL" id="DSRU01000157">
    <property type="protein sequence ID" value="HFM98182.1"/>
    <property type="molecule type" value="Genomic_DNA"/>
</dbReference>
<proteinExistence type="predicted"/>
<comment type="caution">
    <text evidence="1">The sequence shown here is derived from an EMBL/GenBank/DDBJ whole genome shotgun (WGS) entry which is preliminary data.</text>
</comment>
<dbReference type="AlphaFoldDB" id="A0A7C3KFQ6"/>
<protein>
    <submittedName>
        <fullName evidence="1">Uncharacterized protein</fullName>
    </submittedName>
</protein>
<name>A0A7C3KFQ6_9CYAN</name>